<name>A0A4Y8AD93_9SPHI</name>
<dbReference type="Pfam" id="PF14065">
    <property type="entry name" value="Pvc16_N"/>
    <property type="match status" value="1"/>
</dbReference>
<reference evidence="3 4" key="1">
    <citation type="journal article" date="2016" name="Int. J. Syst. Evol. Microbiol.">
        <title>Proposal of Mucilaginibacter phyllosphaerae sp. nov. isolated from the phyllosphere of Galium album.</title>
        <authorList>
            <person name="Aydogan E.L."/>
            <person name="Busse H.J."/>
            <person name="Moser G."/>
            <person name="Muller C."/>
            <person name="Kampfer P."/>
            <person name="Glaeser S.P."/>
        </authorList>
    </citation>
    <scope>NUCLEOTIDE SEQUENCE [LARGE SCALE GENOMIC DNA]</scope>
    <source>
        <strain evidence="3 4">PP-F2FG21</strain>
    </source>
</reference>
<dbReference type="AlphaFoldDB" id="A0A4Y8AD93"/>
<reference evidence="3" key="2">
    <citation type="submission" date="2019-03" db="EMBL/GenBank/DDBJ databases">
        <authorList>
            <person name="Yan Y.-Q."/>
            <person name="Du Z.-J."/>
        </authorList>
    </citation>
    <scope>NUCLEOTIDE SEQUENCE</scope>
    <source>
        <strain evidence="3">PP-F2FG21</strain>
    </source>
</reference>
<evidence type="ECO:0000313" key="4">
    <source>
        <dbReference type="Proteomes" id="UP000297248"/>
    </source>
</evidence>
<organism evidence="3 4">
    <name type="scientific">Mucilaginibacter phyllosphaerae</name>
    <dbReference type="NCBI Taxonomy" id="1812349"/>
    <lineage>
        <taxon>Bacteria</taxon>
        <taxon>Pseudomonadati</taxon>
        <taxon>Bacteroidota</taxon>
        <taxon>Sphingobacteriia</taxon>
        <taxon>Sphingobacteriales</taxon>
        <taxon>Sphingobacteriaceae</taxon>
        <taxon>Mucilaginibacter</taxon>
    </lineage>
</organism>
<dbReference type="InterPro" id="IPR025351">
    <property type="entry name" value="Pvc16_N"/>
</dbReference>
<evidence type="ECO:0000313" key="2">
    <source>
        <dbReference type="EMBL" id="MBB3969174.1"/>
    </source>
</evidence>
<feature type="domain" description="Pvc16 N-terminal" evidence="1">
    <location>
        <begin position="6"/>
        <end position="170"/>
    </location>
</feature>
<dbReference type="EMBL" id="JACIEG010000003">
    <property type="protein sequence ID" value="MBB3969174.1"/>
    <property type="molecule type" value="Genomic_DNA"/>
</dbReference>
<evidence type="ECO:0000259" key="1">
    <source>
        <dbReference type="Pfam" id="PF14065"/>
    </source>
</evidence>
<comment type="caution">
    <text evidence="3">The sequence shown here is derived from an EMBL/GenBank/DDBJ whole genome shotgun (WGS) entry which is preliminary data.</text>
</comment>
<dbReference type="Proteomes" id="UP000583101">
    <property type="component" value="Unassembled WGS sequence"/>
</dbReference>
<dbReference type="RefSeq" id="WP_134336883.1">
    <property type="nucleotide sequence ID" value="NZ_BMCZ01000002.1"/>
</dbReference>
<reference evidence="2 5" key="3">
    <citation type="submission" date="2020-08" db="EMBL/GenBank/DDBJ databases">
        <title>Genomic Encyclopedia of Type Strains, Phase IV (KMG-IV): sequencing the most valuable type-strain genomes for metagenomic binning, comparative biology and taxonomic classification.</title>
        <authorList>
            <person name="Goeker M."/>
        </authorList>
    </citation>
    <scope>NUCLEOTIDE SEQUENCE [LARGE SCALE GENOMIC DNA]</scope>
    <source>
        <strain evidence="2 5">DSM 100995</strain>
    </source>
</reference>
<evidence type="ECO:0000313" key="5">
    <source>
        <dbReference type="Proteomes" id="UP000583101"/>
    </source>
</evidence>
<dbReference type="Proteomes" id="UP000297248">
    <property type="component" value="Unassembled WGS sequence"/>
</dbReference>
<protein>
    <submittedName>
        <fullName evidence="3">DUF4255 domain-containing protein</fullName>
    </submittedName>
</protein>
<gene>
    <name evidence="3" type="ORF">E2R65_12905</name>
    <name evidence="2" type="ORF">GGR35_001777</name>
</gene>
<dbReference type="EMBL" id="SNQG01000004">
    <property type="protein sequence ID" value="TEW66019.1"/>
    <property type="molecule type" value="Genomic_DNA"/>
</dbReference>
<evidence type="ECO:0000313" key="3">
    <source>
        <dbReference type="EMBL" id="TEW66019.1"/>
    </source>
</evidence>
<sequence>MINEVLVMLKDKLNDYCKLKTGLAEDKVVFPDGSDLDPAHFPNNSIVPILVNFEEEKVIRAANRFEGVMRNGIKTDLSPSISLNLMVLFVARFTDYEQSMKFLSLIIRFFQRNRVFDQFNAPSLSPEVGKIKMELLALPLQQQNELWGSLRTAYQPSVLYKVSLLTFHDDGSIEIMADVSETQTNISVQ</sequence>
<accession>A0A4Y8AD93</accession>
<proteinExistence type="predicted"/>
<dbReference type="OrthoDB" id="7560784at2"/>
<keyword evidence="5" id="KW-1185">Reference proteome</keyword>